<dbReference type="InterPro" id="IPR036259">
    <property type="entry name" value="MFS_trans_sf"/>
</dbReference>
<dbReference type="Pfam" id="PF07690">
    <property type="entry name" value="MFS_1"/>
    <property type="match status" value="1"/>
</dbReference>
<dbReference type="GO" id="GO:0022857">
    <property type="term" value="F:transmembrane transporter activity"/>
    <property type="evidence" value="ECO:0007669"/>
    <property type="project" value="InterPro"/>
</dbReference>
<keyword evidence="2 6" id="KW-0812">Transmembrane</keyword>
<dbReference type="PANTHER" id="PTHR23501:SF199">
    <property type="entry name" value="MFS EFFLUX TRANSPORTER INPD-RELATED"/>
    <property type="match status" value="1"/>
</dbReference>
<dbReference type="GO" id="GO:0005886">
    <property type="term" value="C:plasma membrane"/>
    <property type="evidence" value="ECO:0007669"/>
    <property type="project" value="TreeGrafter"/>
</dbReference>
<evidence type="ECO:0000256" key="3">
    <source>
        <dbReference type="ARBA" id="ARBA00022989"/>
    </source>
</evidence>
<keyword evidence="4 6" id="KW-0472">Membrane</keyword>
<dbReference type="InterPro" id="IPR011701">
    <property type="entry name" value="MFS"/>
</dbReference>
<dbReference type="PROSITE" id="PS50850">
    <property type="entry name" value="MFS"/>
    <property type="match status" value="1"/>
</dbReference>
<dbReference type="Gene3D" id="1.20.1720.10">
    <property type="entry name" value="Multidrug resistance protein D"/>
    <property type="match status" value="1"/>
</dbReference>
<feature type="transmembrane region" description="Helical" evidence="6">
    <location>
        <begin position="198"/>
        <end position="216"/>
    </location>
</feature>
<feature type="region of interest" description="Disordered" evidence="5">
    <location>
        <begin position="1"/>
        <end position="22"/>
    </location>
</feature>
<dbReference type="FunFam" id="1.20.1250.20:FF:000196">
    <property type="entry name" value="MFS toxin efflux pump (AflT)"/>
    <property type="match status" value="1"/>
</dbReference>
<evidence type="ECO:0000313" key="8">
    <source>
        <dbReference type="EMBL" id="KAF2118613.1"/>
    </source>
</evidence>
<feature type="transmembrane region" description="Helical" evidence="6">
    <location>
        <begin position="163"/>
        <end position="186"/>
    </location>
</feature>
<evidence type="ECO:0000256" key="6">
    <source>
        <dbReference type="SAM" id="Phobius"/>
    </source>
</evidence>
<dbReference type="PANTHER" id="PTHR23501">
    <property type="entry name" value="MAJOR FACILITATOR SUPERFAMILY"/>
    <property type="match status" value="1"/>
</dbReference>
<feature type="transmembrane region" description="Helical" evidence="6">
    <location>
        <begin position="347"/>
        <end position="371"/>
    </location>
</feature>
<dbReference type="Gene3D" id="1.20.1250.20">
    <property type="entry name" value="MFS general substrate transporter like domains"/>
    <property type="match status" value="1"/>
</dbReference>
<keyword evidence="9" id="KW-1185">Reference proteome</keyword>
<dbReference type="InterPro" id="IPR020846">
    <property type="entry name" value="MFS_dom"/>
</dbReference>
<proteinExistence type="predicted"/>
<feature type="transmembrane region" description="Helical" evidence="6">
    <location>
        <begin position="236"/>
        <end position="255"/>
    </location>
</feature>
<name>A0A6A5ZIC8_9PLEO</name>
<dbReference type="EMBL" id="ML977317">
    <property type="protein sequence ID" value="KAF2118613.1"/>
    <property type="molecule type" value="Genomic_DNA"/>
</dbReference>
<dbReference type="AlphaFoldDB" id="A0A6A5ZIC8"/>
<feature type="transmembrane region" description="Helical" evidence="6">
    <location>
        <begin position="306"/>
        <end position="327"/>
    </location>
</feature>
<dbReference type="Proteomes" id="UP000799770">
    <property type="component" value="Unassembled WGS sequence"/>
</dbReference>
<dbReference type="CDD" id="cd17502">
    <property type="entry name" value="MFS_Azr1_MDR_like"/>
    <property type="match status" value="1"/>
</dbReference>
<organism evidence="8 9">
    <name type="scientific">Lophiotrema nucula</name>
    <dbReference type="NCBI Taxonomy" id="690887"/>
    <lineage>
        <taxon>Eukaryota</taxon>
        <taxon>Fungi</taxon>
        <taxon>Dikarya</taxon>
        <taxon>Ascomycota</taxon>
        <taxon>Pezizomycotina</taxon>
        <taxon>Dothideomycetes</taxon>
        <taxon>Pleosporomycetidae</taxon>
        <taxon>Pleosporales</taxon>
        <taxon>Lophiotremataceae</taxon>
        <taxon>Lophiotrema</taxon>
    </lineage>
</organism>
<evidence type="ECO:0000256" key="2">
    <source>
        <dbReference type="ARBA" id="ARBA00022692"/>
    </source>
</evidence>
<evidence type="ECO:0000256" key="1">
    <source>
        <dbReference type="ARBA" id="ARBA00004141"/>
    </source>
</evidence>
<feature type="compositionally biased region" description="Basic and acidic residues" evidence="5">
    <location>
        <begin position="1"/>
        <end position="20"/>
    </location>
</feature>
<feature type="transmembrane region" description="Helical" evidence="6">
    <location>
        <begin position="35"/>
        <end position="54"/>
    </location>
</feature>
<feature type="transmembrane region" description="Helical" evidence="6">
    <location>
        <begin position="267"/>
        <end position="286"/>
    </location>
</feature>
<sequence length="545" mass="58901">MATSFEKSESNEALRERSEVLSDGDERDEAHYLSGWPLGFLMIALMASSFMLALDNTILATAIPEITSDFNSLNDIGWYGSAYLITQMSLLPTCGRIYTFLNVKYTYISALLIFEIGSIVCAASLNSVALIVGRAIAGGGAAVLVSGAVVIINYCVELKSRALLMGCLSAVYGTASVTGPLIGGVITDNKTLTWRFCFRINLPFGAIAIGLICWTLKKTPPAAKAGLPSKEKIKQLNLLGALFLVAATTCLLLALQWGGIVYHWSDSRVYGCLIGFILLVTVFICLQFRLKGNSTISLHIFQSRTMCAACGFMTFNQLAVVAQIYYWPIYLQSVRNTSARTSGLYTLPLIVSCTICTLSVGWIISCVGYYVPFMWSGAPVLATGSGLFLLITTHAPAWRWVLPQIISGIGYGLCTQIPLLSVQVVLEKADVPTGCVMVLFFQCLGGALATSISQNLFTDTLLRRLGGIDGLHPAAIVEAGARDFRNFIVSDHVLESVIEAFVKALRNVFILAMASAALALLASLMMEWRRLPRKKKGAPTPRGGV</sequence>
<evidence type="ECO:0000256" key="4">
    <source>
        <dbReference type="ARBA" id="ARBA00023136"/>
    </source>
</evidence>
<feature type="transmembrane region" description="Helical" evidence="6">
    <location>
        <begin position="404"/>
        <end position="426"/>
    </location>
</feature>
<feature type="transmembrane region" description="Helical" evidence="6">
    <location>
        <begin position="105"/>
        <end position="125"/>
    </location>
</feature>
<evidence type="ECO:0000313" key="9">
    <source>
        <dbReference type="Proteomes" id="UP000799770"/>
    </source>
</evidence>
<reference evidence="8" key="1">
    <citation type="journal article" date="2020" name="Stud. Mycol.">
        <title>101 Dothideomycetes genomes: a test case for predicting lifestyles and emergence of pathogens.</title>
        <authorList>
            <person name="Haridas S."/>
            <person name="Albert R."/>
            <person name="Binder M."/>
            <person name="Bloem J."/>
            <person name="Labutti K."/>
            <person name="Salamov A."/>
            <person name="Andreopoulos B."/>
            <person name="Baker S."/>
            <person name="Barry K."/>
            <person name="Bills G."/>
            <person name="Bluhm B."/>
            <person name="Cannon C."/>
            <person name="Castanera R."/>
            <person name="Culley D."/>
            <person name="Daum C."/>
            <person name="Ezra D."/>
            <person name="Gonzalez J."/>
            <person name="Henrissat B."/>
            <person name="Kuo A."/>
            <person name="Liang C."/>
            <person name="Lipzen A."/>
            <person name="Lutzoni F."/>
            <person name="Magnuson J."/>
            <person name="Mondo S."/>
            <person name="Nolan M."/>
            <person name="Ohm R."/>
            <person name="Pangilinan J."/>
            <person name="Park H.-J."/>
            <person name="Ramirez L."/>
            <person name="Alfaro M."/>
            <person name="Sun H."/>
            <person name="Tritt A."/>
            <person name="Yoshinaga Y."/>
            <person name="Zwiers L.-H."/>
            <person name="Turgeon B."/>
            <person name="Goodwin S."/>
            <person name="Spatafora J."/>
            <person name="Crous P."/>
            <person name="Grigoriev I."/>
        </authorList>
    </citation>
    <scope>NUCLEOTIDE SEQUENCE</scope>
    <source>
        <strain evidence="8">CBS 627.86</strain>
    </source>
</reference>
<accession>A0A6A5ZIC8</accession>
<dbReference type="OrthoDB" id="10021397at2759"/>
<feature type="transmembrane region" description="Helical" evidence="6">
    <location>
        <begin position="378"/>
        <end position="398"/>
    </location>
</feature>
<feature type="transmembrane region" description="Helical" evidence="6">
    <location>
        <begin position="131"/>
        <end position="156"/>
    </location>
</feature>
<dbReference type="SUPFAM" id="SSF103473">
    <property type="entry name" value="MFS general substrate transporter"/>
    <property type="match status" value="1"/>
</dbReference>
<feature type="transmembrane region" description="Helical" evidence="6">
    <location>
        <begin position="508"/>
        <end position="526"/>
    </location>
</feature>
<evidence type="ECO:0000259" key="7">
    <source>
        <dbReference type="PROSITE" id="PS50850"/>
    </source>
</evidence>
<gene>
    <name evidence="8" type="ORF">BDV96DRAFT_392008</name>
</gene>
<keyword evidence="3 6" id="KW-1133">Transmembrane helix</keyword>
<comment type="subcellular location">
    <subcellularLocation>
        <location evidence="1">Membrane</location>
        <topology evidence="1">Multi-pass membrane protein</topology>
    </subcellularLocation>
</comment>
<evidence type="ECO:0000256" key="5">
    <source>
        <dbReference type="SAM" id="MobiDB-lite"/>
    </source>
</evidence>
<feature type="transmembrane region" description="Helical" evidence="6">
    <location>
        <begin position="438"/>
        <end position="457"/>
    </location>
</feature>
<feature type="domain" description="Major facilitator superfamily (MFS) profile" evidence="7">
    <location>
        <begin position="41"/>
        <end position="531"/>
    </location>
</feature>
<protein>
    <submittedName>
        <fullName evidence="8">Putative MFS toxin transporter</fullName>
    </submittedName>
</protein>